<feature type="transmembrane region" description="Helical" evidence="4">
    <location>
        <begin position="177"/>
        <end position="194"/>
    </location>
</feature>
<keyword evidence="4" id="KW-0472">Membrane</keyword>
<feature type="transmembrane region" description="Helical" evidence="4">
    <location>
        <begin position="206"/>
        <end position="226"/>
    </location>
</feature>
<dbReference type="InterPro" id="IPR009057">
    <property type="entry name" value="Homeodomain-like_sf"/>
</dbReference>
<dbReference type="EMBL" id="PCMW01000038">
    <property type="protein sequence ID" value="PDS24699.1"/>
    <property type="molecule type" value="Genomic_DNA"/>
</dbReference>
<evidence type="ECO:0000256" key="3">
    <source>
        <dbReference type="ARBA" id="ARBA00023163"/>
    </source>
</evidence>
<dbReference type="InterPro" id="IPR018060">
    <property type="entry name" value="HTH_AraC"/>
</dbReference>
<dbReference type="GO" id="GO:0043565">
    <property type="term" value="F:sequence-specific DNA binding"/>
    <property type="evidence" value="ECO:0007669"/>
    <property type="project" value="InterPro"/>
</dbReference>
<dbReference type="Proteomes" id="UP000220828">
    <property type="component" value="Unassembled WGS sequence"/>
</dbReference>
<evidence type="ECO:0000256" key="1">
    <source>
        <dbReference type="ARBA" id="ARBA00023015"/>
    </source>
</evidence>
<proteinExistence type="predicted"/>
<reference evidence="6 7" key="1">
    <citation type="submission" date="2017-09" db="EMBL/GenBank/DDBJ databases">
        <title>Whole genomes of Flavobacteriaceae.</title>
        <authorList>
            <person name="Stine C."/>
            <person name="Li C."/>
            <person name="Tadesse D."/>
        </authorList>
    </citation>
    <scope>NUCLEOTIDE SEQUENCE [LARGE SCALE GENOMIC DNA]</scope>
    <source>
        <strain evidence="6 7">ATCC 35036</strain>
    </source>
</reference>
<feature type="transmembrane region" description="Helical" evidence="4">
    <location>
        <begin position="6"/>
        <end position="24"/>
    </location>
</feature>
<keyword evidence="3" id="KW-0804">Transcription</keyword>
<dbReference type="Gene3D" id="1.10.10.60">
    <property type="entry name" value="Homeodomain-like"/>
    <property type="match status" value="2"/>
</dbReference>
<name>A0A2H3KBY8_9FLAO</name>
<feature type="transmembrane region" description="Helical" evidence="4">
    <location>
        <begin position="138"/>
        <end position="156"/>
    </location>
</feature>
<dbReference type="PROSITE" id="PS01124">
    <property type="entry name" value="HTH_ARAC_FAMILY_2"/>
    <property type="match status" value="1"/>
</dbReference>
<feature type="domain" description="HTH araC/xylS-type" evidence="5">
    <location>
        <begin position="257"/>
        <end position="365"/>
    </location>
</feature>
<keyword evidence="2" id="KW-0238">DNA-binding</keyword>
<evidence type="ECO:0000256" key="4">
    <source>
        <dbReference type="SAM" id="Phobius"/>
    </source>
</evidence>
<dbReference type="PANTHER" id="PTHR43280">
    <property type="entry name" value="ARAC-FAMILY TRANSCRIPTIONAL REGULATOR"/>
    <property type="match status" value="1"/>
</dbReference>
<organism evidence="6 7">
    <name type="scientific">Flavobacterium branchiophilum</name>
    <dbReference type="NCBI Taxonomy" id="55197"/>
    <lineage>
        <taxon>Bacteria</taxon>
        <taxon>Pseudomonadati</taxon>
        <taxon>Bacteroidota</taxon>
        <taxon>Flavobacteriia</taxon>
        <taxon>Flavobacteriales</taxon>
        <taxon>Flavobacteriaceae</taxon>
        <taxon>Flavobacterium</taxon>
    </lineage>
</organism>
<feature type="transmembrane region" description="Helical" evidence="4">
    <location>
        <begin position="71"/>
        <end position="91"/>
    </location>
</feature>
<keyword evidence="4" id="KW-0812">Transmembrane</keyword>
<evidence type="ECO:0000256" key="2">
    <source>
        <dbReference type="ARBA" id="ARBA00023125"/>
    </source>
</evidence>
<keyword evidence="4" id="KW-1133">Transmembrane helix</keyword>
<evidence type="ECO:0000313" key="7">
    <source>
        <dbReference type="Proteomes" id="UP000220828"/>
    </source>
</evidence>
<dbReference type="PROSITE" id="PS00041">
    <property type="entry name" value="HTH_ARAC_FAMILY_1"/>
    <property type="match status" value="1"/>
</dbReference>
<dbReference type="GO" id="GO:0003700">
    <property type="term" value="F:DNA-binding transcription factor activity"/>
    <property type="evidence" value="ECO:0007669"/>
    <property type="project" value="InterPro"/>
</dbReference>
<evidence type="ECO:0000259" key="5">
    <source>
        <dbReference type="PROSITE" id="PS01124"/>
    </source>
</evidence>
<dbReference type="SMART" id="SM00342">
    <property type="entry name" value="HTH_ARAC"/>
    <property type="match status" value="1"/>
</dbReference>
<feature type="transmembrane region" description="Helical" evidence="4">
    <location>
        <begin position="98"/>
        <end position="118"/>
    </location>
</feature>
<protein>
    <recommendedName>
        <fullName evidence="5">HTH araC/xylS-type domain-containing protein</fullName>
    </recommendedName>
</protein>
<dbReference type="OrthoDB" id="9779074at2"/>
<gene>
    <name evidence="6" type="ORF">B0A77_07120</name>
</gene>
<dbReference type="SUPFAM" id="SSF46689">
    <property type="entry name" value="Homeodomain-like"/>
    <property type="match status" value="1"/>
</dbReference>
<dbReference type="Pfam" id="PF12833">
    <property type="entry name" value="HTH_18"/>
    <property type="match status" value="1"/>
</dbReference>
<dbReference type="PANTHER" id="PTHR43280:SF29">
    <property type="entry name" value="ARAC-FAMILY TRANSCRIPTIONAL REGULATOR"/>
    <property type="match status" value="1"/>
</dbReference>
<accession>A0A2H3KBY8</accession>
<sequence>MIAEIFKIALFIGVFIGVCFIIYTNFSPHRKDKSIIYLNFFVLFFTINNLQITLADYHYISLNFFERKMLLPFYVLIIPSFYTFVVHYIKIEKQIQSYVGISLMLFAAEIALRLVLYPFYHHENNNFIVAQYAQIEEIINVGYTLFLYIKLIYIFLPQSKIPENIASYDNMQWLKKFFGFGLVILVLWIMAIIFNLRNVISPNIPIYYPLRLSSVWIIFWVAYHGFFKYNLLTERIELRKIIQIKIPSSVPPKPALDLQFAEIEQHIKTHHGYLSPKFTLVQLSESMNMSDRKISKILKNNLKNNFTDYINELRVQKAIEILKDKQYEDYTIAAIGLECGFNSKSSFYRAFLKHTQSTPTDYRNKNC</sequence>
<keyword evidence="1" id="KW-0805">Transcription regulation</keyword>
<feature type="transmembrane region" description="Helical" evidence="4">
    <location>
        <begin position="36"/>
        <end position="59"/>
    </location>
</feature>
<dbReference type="InterPro" id="IPR018062">
    <property type="entry name" value="HTH_AraC-typ_CS"/>
</dbReference>
<dbReference type="AlphaFoldDB" id="A0A2H3KBY8"/>
<evidence type="ECO:0000313" key="6">
    <source>
        <dbReference type="EMBL" id="PDS24699.1"/>
    </source>
</evidence>
<dbReference type="RefSeq" id="WP_097554007.1">
    <property type="nucleotide sequence ID" value="NZ_PCMW01000038.1"/>
</dbReference>
<comment type="caution">
    <text evidence="6">The sequence shown here is derived from an EMBL/GenBank/DDBJ whole genome shotgun (WGS) entry which is preliminary data.</text>
</comment>